<keyword evidence="1" id="KW-0472">Membrane</keyword>
<dbReference type="PROSITE" id="PS50930">
    <property type="entry name" value="HTH_LYTTR"/>
    <property type="match status" value="1"/>
</dbReference>
<feature type="transmembrane region" description="Helical" evidence="1">
    <location>
        <begin position="97"/>
        <end position="120"/>
    </location>
</feature>
<dbReference type="GO" id="GO:0003677">
    <property type="term" value="F:DNA binding"/>
    <property type="evidence" value="ECO:0007669"/>
    <property type="project" value="InterPro"/>
</dbReference>
<evidence type="ECO:0000313" key="4">
    <source>
        <dbReference type="Proteomes" id="UP000470302"/>
    </source>
</evidence>
<feature type="transmembrane region" description="Helical" evidence="1">
    <location>
        <begin position="56"/>
        <end position="77"/>
    </location>
</feature>
<dbReference type="Gene3D" id="2.40.50.1020">
    <property type="entry name" value="LytTr DNA-binding domain"/>
    <property type="match status" value="1"/>
</dbReference>
<feature type="transmembrane region" description="Helical" evidence="1">
    <location>
        <begin position="14"/>
        <end position="35"/>
    </location>
</feature>
<reference evidence="3 4" key="1">
    <citation type="submission" date="2020-01" db="EMBL/GenBank/DDBJ databases">
        <title>Novel species isolated from a subtropical stream in China.</title>
        <authorList>
            <person name="Lu H."/>
        </authorList>
    </citation>
    <scope>NUCLEOTIDE SEQUENCE [LARGE SCALE GENOMIC DNA]</scope>
    <source>
        <strain evidence="3 4">FT82W</strain>
    </source>
</reference>
<comment type="caution">
    <text evidence="3">The sequence shown here is derived from an EMBL/GenBank/DDBJ whole genome shotgun (WGS) entry which is preliminary data.</text>
</comment>
<dbReference type="PANTHER" id="PTHR37299:SF1">
    <property type="entry name" value="STAGE 0 SPORULATION PROTEIN A HOMOLOG"/>
    <property type="match status" value="1"/>
</dbReference>
<dbReference type="Pfam" id="PF04397">
    <property type="entry name" value="LytTR"/>
    <property type="match status" value="1"/>
</dbReference>
<dbReference type="AlphaFoldDB" id="A0A845G688"/>
<accession>A0A845G688</accession>
<dbReference type="PANTHER" id="PTHR37299">
    <property type="entry name" value="TRANSCRIPTIONAL REGULATOR-RELATED"/>
    <property type="match status" value="1"/>
</dbReference>
<feature type="domain" description="HTH LytTR-type" evidence="2">
    <location>
        <begin position="182"/>
        <end position="286"/>
    </location>
</feature>
<organism evidence="3 4">
    <name type="scientific">Duganella vulcania</name>
    <dbReference type="NCBI Taxonomy" id="2692166"/>
    <lineage>
        <taxon>Bacteria</taxon>
        <taxon>Pseudomonadati</taxon>
        <taxon>Pseudomonadota</taxon>
        <taxon>Betaproteobacteria</taxon>
        <taxon>Burkholderiales</taxon>
        <taxon>Oxalobacteraceae</taxon>
        <taxon>Telluria group</taxon>
        <taxon>Duganella</taxon>
    </lineage>
</organism>
<sequence>MTTSAHPAPPPARWSAWLLPHAWVALYWLAFLLVLEPGNIQRASQAGQLLSLPHETIRILVASLLGATVTSAVQALAGRFPLHGPGRGRHLLIHAAGAAGLALALVLASCLLAAWVFAGRWLPSWDEIRDQLVGNFTLLMFALAALTALVHANLQRRAPAAAPARPDAPAPASGLLPSLTHVEIKRRGQLVSLPLSEVDWIESQGNYVALHVGQEQHLLRDTVSRFAERLDSRQFLRIHRGVIVAVDRVRAVEPLTNSDTLLHLTRGGPLRASRSYAAAVRELAAQLCREPVTKQS</sequence>
<feature type="transmembrane region" description="Helical" evidence="1">
    <location>
        <begin position="132"/>
        <end position="152"/>
    </location>
</feature>
<gene>
    <name evidence="3" type="ORF">GTP91_18480</name>
</gene>
<dbReference type="SMART" id="SM00850">
    <property type="entry name" value="LytTR"/>
    <property type="match status" value="1"/>
</dbReference>
<keyword evidence="1" id="KW-0812">Transmembrane</keyword>
<name>A0A845G688_9BURK</name>
<protein>
    <recommendedName>
        <fullName evidence="2">HTH LytTR-type domain-containing protein</fullName>
    </recommendedName>
</protein>
<dbReference type="InterPro" id="IPR007492">
    <property type="entry name" value="LytTR_DNA-bd_dom"/>
</dbReference>
<evidence type="ECO:0000313" key="3">
    <source>
        <dbReference type="EMBL" id="MYM89150.1"/>
    </source>
</evidence>
<dbReference type="RefSeq" id="WP_161098108.1">
    <property type="nucleotide sequence ID" value="NZ_WWCW01000065.1"/>
</dbReference>
<dbReference type="EMBL" id="WWCW01000065">
    <property type="protein sequence ID" value="MYM89150.1"/>
    <property type="molecule type" value="Genomic_DNA"/>
</dbReference>
<dbReference type="GO" id="GO:0000156">
    <property type="term" value="F:phosphorelay response regulator activity"/>
    <property type="evidence" value="ECO:0007669"/>
    <property type="project" value="InterPro"/>
</dbReference>
<proteinExistence type="predicted"/>
<evidence type="ECO:0000256" key="1">
    <source>
        <dbReference type="SAM" id="Phobius"/>
    </source>
</evidence>
<dbReference type="Proteomes" id="UP000470302">
    <property type="component" value="Unassembled WGS sequence"/>
</dbReference>
<dbReference type="InterPro" id="IPR046947">
    <property type="entry name" value="LytR-like"/>
</dbReference>
<keyword evidence="1" id="KW-1133">Transmembrane helix</keyword>
<evidence type="ECO:0000259" key="2">
    <source>
        <dbReference type="PROSITE" id="PS50930"/>
    </source>
</evidence>